<dbReference type="RefSeq" id="WP_182281475.1">
    <property type="nucleotide sequence ID" value="NZ_JABTCN010000112.1"/>
</dbReference>
<reference evidence="1 2" key="1">
    <citation type="journal article" date="2020" name="Access Microbiol">
        <title>Isolation and genome sequencing of Staphylococcus schleiferi subspecies coagulans from Antarctic seals.</title>
        <authorList>
            <person name="Foster G."/>
            <person name="Robb A."/>
            <person name="Paterson G.K."/>
        </authorList>
    </citation>
    <scope>NUCLEOTIDE SEQUENCE [LARGE SCALE GENOMIC DNA]</scope>
    <source>
        <strain evidence="1 2">M615/02/4</strain>
    </source>
</reference>
<proteinExistence type="predicted"/>
<dbReference type="EMBL" id="JABTCN010000112">
    <property type="protein sequence ID" value="MBA8777715.1"/>
    <property type="molecule type" value="Genomic_DNA"/>
</dbReference>
<evidence type="ECO:0000313" key="2">
    <source>
        <dbReference type="Proteomes" id="UP000524893"/>
    </source>
</evidence>
<evidence type="ECO:0000313" key="1">
    <source>
        <dbReference type="EMBL" id="MBA8777715.1"/>
    </source>
</evidence>
<dbReference type="Proteomes" id="UP000524893">
    <property type="component" value="Unassembled WGS sequence"/>
</dbReference>
<organism evidence="1 2">
    <name type="scientific">Staphylococcus coagulans</name>
    <dbReference type="NCBI Taxonomy" id="74706"/>
    <lineage>
        <taxon>Bacteria</taxon>
        <taxon>Bacillati</taxon>
        <taxon>Bacillota</taxon>
        <taxon>Bacilli</taxon>
        <taxon>Bacillales</taxon>
        <taxon>Staphylococcaceae</taxon>
        <taxon>Staphylococcus</taxon>
    </lineage>
</organism>
<sequence length="68" mass="8070">MYTLALGRNGDKLTESTQDSFDKLKTDRAYRKFKDSRKDKSHLVKYPQSVKASDYYKYLESKVLRNEN</sequence>
<name>A0A9X0PGT6_9STAP</name>
<gene>
    <name evidence="1" type="ORF">HR081_12660</name>
</gene>
<accession>A0A9X0PGT6</accession>
<dbReference type="AlphaFoldDB" id="A0A9X0PGT6"/>
<comment type="caution">
    <text evidence="1">The sequence shown here is derived from an EMBL/GenBank/DDBJ whole genome shotgun (WGS) entry which is preliminary data.</text>
</comment>
<protein>
    <submittedName>
        <fullName evidence="1">Uncharacterized protein</fullName>
    </submittedName>
</protein>